<keyword evidence="1" id="KW-0175">Coiled coil</keyword>
<dbReference type="Proteomes" id="UP001597453">
    <property type="component" value="Unassembled WGS sequence"/>
</dbReference>
<evidence type="ECO:0000256" key="1">
    <source>
        <dbReference type="SAM" id="Coils"/>
    </source>
</evidence>
<keyword evidence="4" id="KW-1185">Reference proteome</keyword>
<keyword evidence="2" id="KW-1133">Transmembrane helix</keyword>
<dbReference type="RefSeq" id="WP_066054957.1">
    <property type="nucleotide sequence ID" value="NZ_JBHUNF010000001.1"/>
</dbReference>
<reference evidence="4" key="1">
    <citation type="journal article" date="2019" name="Int. J. Syst. Evol. Microbiol.">
        <title>The Global Catalogue of Microorganisms (GCM) 10K type strain sequencing project: providing services to taxonomists for standard genome sequencing and annotation.</title>
        <authorList>
            <consortium name="The Broad Institute Genomics Platform"/>
            <consortium name="The Broad Institute Genome Sequencing Center for Infectious Disease"/>
            <person name="Wu L."/>
            <person name="Ma J."/>
        </authorList>
    </citation>
    <scope>NUCLEOTIDE SEQUENCE [LARGE SCALE GENOMIC DNA]</scope>
    <source>
        <strain evidence="4">TISTR 1511</strain>
    </source>
</reference>
<evidence type="ECO:0000256" key="2">
    <source>
        <dbReference type="SAM" id="Phobius"/>
    </source>
</evidence>
<evidence type="ECO:0000313" key="4">
    <source>
        <dbReference type="Proteomes" id="UP001597453"/>
    </source>
</evidence>
<evidence type="ECO:0000313" key="3">
    <source>
        <dbReference type="EMBL" id="MFD2673948.1"/>
    </source>
</evidence>
<proteinExistence type="predicted"/>
<accession>A0ABW5RFY3</accession>
<organism evidence="3 4">
    <name type="scientific">Gulosibacter bifidus</name>
    <dbReference type="NCBI Taxonomy" id="272239"/>
    <lineage>
        <taxon>Bacteria</taxon>
        <taxon>Bacillati</taxon>
        <taxon>Actinomycetota</taxon>
        <taxon>Actinomycetes</taxon>
        <taxon>Micrococcales</taxon>
        <taxon>Microbacteriaceae</taxon>
        <taxon>Gulosibacter</taxon>
    </lineage>
</organism>
<name>A0ABW5RFY3_9MICO</name>
<comment type="caution">
    <text evidence="3">The sequence shown here is derived from an EMBL/GenBank/DDBJ whole genome shotgun (WGS) entry which is preliminary data.</text>
</comment>
<feature type="transmembrane region" description="Helical" evidence="2">
    <location>
        <begin position="6"/>
        <end position="29"/>
    </location>
</feature>
<feature type="coiled-coil region" evidence="1">
    <location>
        <begin position="32"/>
        <end position="102"/>
    </location>
</feature>
<gene>
    <name evidence="3" type="ORF">ACFSUQ_01320</name>
</gene>
<keyword evidence="2" id="KW-0812">Transmembrane</keyword>
<sequence length="123" mass="14049">MPWWSWVLIWGGLVVLLVAVLVVGGISLFRKVQLLAAEADRLESITQQLRDELESNPPVRAEPKPAAILRPREAVREERRAYVEARNEAKQLRHEAKLRRARALIATDPKRFQHLVDAKTKGN</sequence>
<dbReference type="EMBL" id="JBHUNF010000001">
    <property type="protein sequence ID" value="MFD2673948.1"/>
    <property type="molecule type" value="Genomic_DNA"/>
</dbReference>
<keyword evidence="2" id="KW-0472">Membrane</keyword>
<protein>
    <submittedName>
        <fullName evidence="3">Uncharacterized protein</fullName>
    </submittedName>
</protein>